<protein>
    <recommendedName>
        <fullName evidence="3">PID domain-containing protein</fullName>
    </recommendedName>
</protein>
<dbReference type="EMBL" id="AMQM01004589">
    <property type="status" value="NOT_ANNOTATED_CDS"/>
    <property type="molecule type" value="Genomic_DNA"/>
</dbReference>
<dbReference type="PANTHER" id="PTHR47368:SF2">
    <property type="entry name" value="PID DOMAIN-CONTAINING PROTEIN"/>
    <property type="match status" value="1"/>
</dbReference>
<dbReference type="EMBL" id="KB096633">
    <property type="protein sequence ID" value="ESO03257.1"/>
    <property type="molecule type" value="Genomic_DNA"/>
</dbReference>
<dbReference type="SUPFAM" id="SSF50729">
    <property type="entry name" value="PH domain-like"/>
    <property type="match status" value="1"/>
</dbReference>
<dbReference type="RefSeq" id="XP_009018405.1">
    <property type="nucleotide sequence ID" value="XM_009020157.1"/>
</dbReference>
<proteinExistence type="predicted"/>
<evidence type="ECO:0000313" key="4">
    <source>
        <dbReference type="EMBL" id="ESO03257.1"/>
    </source>
</evidence>
<evidence type="ECO:0000313" key="6">
    <source>
        <dbReference type="Proteomes" id="UP000015101"/>
    </source>
</evidence>
<dbReference type="eggNOG" id="KOG3537">
    <property type="taxonomic scope" value="Eukaryota"/>
</dbReference>
<reference evidence="4 6" key="2">
    <citation type="journal article" date="2013" name="Nature">
        <title>Insights into bilaterian evolution from three spiralian genomes.</title>
        <authorList>
            <person name="Simakov O."/>
            <person name="Marletaz F."/>
            <person name="Cho S.J."/>
            <person name="Edsinger-Gonzales E."/>
            <person name="Havlak P."/>
            <person name="Hellsten U."/>
            <person name="Kuo D.H."/>
            <person name="Larsson T."/>
            <person name="Lv J."/>
            <person name="Arendt D."/>
            <person name="Savage R."/>
            <person name="Osoegawa K."/>
            <person name="de Jong P."/>
            <person name="Grimwood J."/>
            <person name="Chapman J.A."/>
            <person name="Shapiro H."/>
            <person name="Aerts A."/>
            <person name="Otillar R.P."/>
            <person name="Terry A.Y."/>
            <person name="Boore J.L."/>
            <person name="Grigoriev I.V."/>
            <person name="Lindberg D.R."/>
            <person name="Seaver E.C."/>
            <person name="Weisblat D.A."/>
            <person name="Putnam N.H."/>
            <person name="Rokhsar D.S."/>
        </authorList>
    </citation>
    <scope>NUCLEOTIDE SEQUENCE</scope>
</reference>
<evidence type="ECO:0000256" key="1">
    <source>
        <dbReference type="ARBA" id="ARBA00022473"/>
    </source>
</evidence>
<keyword evidence="1" id="KW-0217">Developmental protein</keyword>
<evidence type="ECO:0000259" key="3">
    <source>
        <dbReference type="PROSITE" id="PS01179"/>
    </source>
</evidence>
<dbReference type="GeneID" id="20195941"/>
<dbReference type="CDD" id="cd01268">
    <property type="entry name" value="PTB_Numb"/>
    <property type="match status" value="1"/>
</dbReference>
<sequence length="151" mass="17086">QQSIPQLWLEDEVKVKNATCNYPVEYLGYTEVFESRGVVVCEKAIRALKSQTRRRCKKAVIHISGDAIRVVDEINKVLLVDQTLEKVSFCAPDRNLNEGFAYICRDASTKRWLCHGFLAIKDSGDRISHALGTAFAVCLERKVNREKLLAS</sequence>
<dbReference type="InParanoid" id="T1EH91"/>
<dbReference type="HOGENOM" id="CLU_031797_0_1_1"/>
<dbReference type="Pfam" id="PF00640">
    <property type="entry name" value="PID"/>
    <property type="match status" value="1"/>
</dbReference>
<dbReference type="EnsemblMetazoa" id="HelroT126290">
    <property type="protein sequence ID" value="HelroP126290"/>
    <property type="gene ID" value="HelroG126290"/>
</dbReference>
<dbReference type="OrthoDB" id="10070446at2759"/>
<evidence type="ECO:0000256" key="2">
    <source>
        <dbReference type="ARBA" id="ARBA00022553"/>
    </source>
</evidence>
<keyword evidence="2" id="KW-0597">Phosphoprotein</keyword>
<gene>
    <name evidence="5" type="primary">20195941</name>
    <name evidence="4" type="ORF">HELRODRAFT_126290</name>
</gene>
<dbReference type="InterPro" id="IPR006020">
    <property type="entry name" value="PTB/PI_dom"/>
</dbReference>
<dbReference type="InterPro" id="IPR011993">
    <property type="entry name" value="PH-like_dom_sf"/>
</dbReference>
<dbReference type="SMART" id="SM00462">
    <property type="entry name" value="PTB"/>
    <property type="match status" value="1"/>
</dbReference>
<reference evidence="6" key="1">
    <citation type="submission" date="2012-12" db="EMBL/GenBank/DDBJ databases">
        <authorList>
            <person name="Hellsten U."/>
            <person name="Grimwood J."/>
            <person name="Chapman J.A."/>
            <person name="Shapiro H."/>
            <person name="Aerts A."/>
            <person name="Otillar R.P."/>
            <person name="Terry A.Y."/>
            <person name="Boore J.L."/>
            <person name="Simakov O."/>
            <person name="Marletaz F."/>
            <person name="Cho S.-J."/>
            <person name="Edsinger-Gonzales E."/>
            <person name="Havlak P."/>
            <person name="Kuo D.-H."/>
            <person name="Larsson T."/>
            <person name="Lv J."/>
            <person name="Arendt D."/>
            <person name="Savage R."/>
            <person name="Osoegawa K."/>
            <person name="de Jong P."/>
            <person name="Lindberg D.R."/>
            <person name="Seaver E.C."/>
            <person name="Weisblat D.A."/>
            <person name="Putnam N.H."/>
            <person name="Grigoriev I.V."/>
            <person name="Rokhsar D.S."/>
        </authorList>
    </citation>
    <scope>NUCLEOTIDE SEQUENCE</scope>
</reference>
<name>T1EH91_HELRO</name>
<feature type="domain" description="PID" evidence="3">
    <location>
        <begin position="20"/>
        <end position="146"/>
    </location>
</feature>
<dbReference type="CTD" id="20195941"/>
<organism evidence="5 6">
    <name type="scientific">Helobdella robusta</name>
    <name type="common">Californian leech</name>
    <dbReference type="NCBI Taxonomy" id="6412"/>
    <lineage>
        <taxon>Eukaryota</taxon>
        <taxon>Metazoa</taxon>
        <taxon>Spiralia</taxon>
        <taxon>Lophotrochozoa</taxon>
        <taxon>Annelida</taxon>
        <taxon>Clitellata</taxon>
        <taxon>Hirudinea</taxon>
        <taxon>Rhynchobdellida</taxon>
        <taxon>Glossiphoniidae</taxon>
        <taxon>Helobdella</taxon>
    </lineage>
</organism>
<dbReference type="STRING" id="6412.T1EH91"/>
<accession>T1EH91</accession>
<reference evidence="5" key="3">
    <citation type="submission" date="2015-06" db="UniProtKB">
        <authorList>
            <consortium name="EnsemblMetazoa"/>
        </authorList>
    </citation>
    <scope>IDENTIFICATION</scope>
</reference>
<dbReference type="InterPro" id="IPR016698">
    <property type="entry name" value="Numb/numb-like"/>
</dbReference>
<dbReference type="Gene3D" id="2.30.29.30">
    <property type="entry name" value="Pleckstrin-homology domain (PH domain)/Phosphotyrosine-binding domain (PTB)"/>
    <property type="match status" value="1"/>
</dbReference>
<evidence type="ECO:0000313" key="5">
    <source>
        <dbReference type="EnsemblMetazoa" id="HelroP126290"/>
    </source>
</evidence>
<keyword evidence="6" id="KW-1185">Reference proteome</keyword>
<dbReference type="KEGG" id="hro:HELRODRAFT_126290"/>
<dbReference type="Proteomes" id="UP000015101">
    <property type="component" value="Unassembled WGS sequence"/>
</dbReference>
<dbReference type="PANTHER" id="PTHR47368">
    <property type="entry name" value="NUMB"/>
    <property type="match status" value="1"/>
</dbReference>
<dbReference type="AlphaFoldDB" id="T1EH91"/>
<dbReference type="PROSITE" id="PS01179">
    <property type="entry name" value="PID"/>
    <property type="match status" value="1"/>
</dbReference>